<gene>
    <name evidence="1" type="ORF">Harvfovirus20_16</name>
</gene>
<dbReference type="PANTHER" id="PTHR36220:SF1">
    <property type="entry name" value="GAMMA TUBULIN COMPLEX COMPONENT C-TERMINAL DOMAIN-CONTAINING PROTEIN"/>
    <property type="match status" value="1"/>
</dbReference>
<dbReference type="SMART" id="SM00191">
    <property type="entry name" value="Int_alpha"/>
    <property type="match status" value="3"/>
</dbReference>
<sequence>MTELEKLNINKKFSKQSNGVRTPINHLLLMGPYWEIAGLVGIGTLALEQGASVALSGDGSTVAIGTAYTISEVAEGVYIFVNRNDSWIQQAILPGVGYSVALSYDGNYLVMGSPSVDDLNGATFVFHRENNVWTQMAKLVGMGTPQYPNIGFGLQGYSVAISRNAKTIAIGGIFDNVLTGAVWIFSRIGDIWSQDAKIVGSNEGAPSYQGSSVALSADGMTLAEGGVEFIFPDLKGAVWVFQKNTNDGRWIQDGAKLVNPEANIFAQGTSVALDYCGELLAAGAPGAGDGFVLIYVRCNDKWSRFGNPIKGGIESGFGASVSLSNSGKLLAVGAPMDNNNFGATYVYKQNECDYIQIQKVIGSAAGNPFQGTDVSISANGKTLAIGGKGDINSGGEGSTQGKTWIFEIDTSEC</sequence>
<dbReference type="InterPro" id="IPR013519">
    <property type="entry name" value="Int_alpha_beta-p"/>
</dbReference>
<reference evidence="1" key="1">
    <citation type="submission" date="2018-10" db="EMBL/GenBank/DDBJ databases">
        <title>Hidden diversity of soil giant viruses.</title>
        <authorList>
            <person name="Schulz F."/>
            <person name="Alteio L."/>
            <person name="Goudeau D."/>
            <person name="Ryan E.M."/>
            <person name="Malmstrom R.R."/>
            <person name="Blanchard J."/>
            <person name="Woyke T."/>
        </authorList>
    </citation>
    <scope>NUCLEOTIDE SEQUENCE</scope>
    <source>
        <strain evidence="1">HAV1</strain>
    </source>
</reference>
<organism evidence="1">
    <name type="scientific">Harvfovirus sp</name>
    <dbReference type="NCBI Taxonomy" id="2487768"/>
    <lineage>
        <taxon>Viruses</taxon>
        <taxon>Varidnaviria</taxon>
        <taxon>Bamfordvirae</taxon>
        <taxon>Nucleocytoviricota</taxon>
        <taxon>Megaviricetes</taxon>
        <taxon>Imitervirales</taxon>
        <taxon>Mimiviridae</taxon>
        <taxon>Klosneuvirinae</taxon>
    </lineage>
</organism>
<dbReference type="InterPro" id="IPR028994">
    <property type="entry name" value="Integrin_alpha_N"/>
</dbReference>
<dbReference type="EMBL" id="MK072262">
    <property type="protein sequence ID" value="AYV81197.1"/>
    <property type="molecule type" value="Genomic_DNA"/>
</dbReference>
<proteinExistence type="predicted"/>
<evidence type="ECO:0000313" key="1">
    <source>
        <dbReference type="EMBL" id="AYV81197.1"/>
    </source>
</evidence>
<dbReference type="SUPFAM" id="SSF50965">
    <property type="entry name" value="Galactose oxidase, central domain"/>
    <property type="match status" value="1"/>
</dbReference>
<protein>
    <submittedName>
        <fullName evidence="1">Uncharacterized protein</fullName>
    </submittedName>
</protein>
<dbReference type="PANTHER" id="PTHR36220">
    <property type="entry name" value="UNNAMED PRODUCT"/>
    <property type="match status" value="1"/>
</dbReference>
<dbReference type="Gene3D" id="2.130.10.130">
    <property type="entry name" value="Integrin alpha, N-terminal"/>
    <property type="match status" value="2"/>
</dbReference>
<dbReference type="InterPro" id="IPR011043">
    <property type="entry name" value="Gal_Oxase/kelch_b-propeller"/>
</dbReference>
<accession>A0A3G5A1V1</accession>
<name>A0A3G5A1V1_9VIRU</name>